<dbReference type="InterPro" id="IPR005656">
    <property type="entry name" value="MmgE_PrpD"/>
</dbReference>
<dbReference type="InterPro" id="IPR042183">
    <property type="entry name" value="MmgE/PrpD_sf_1"/>
</dbReference>
<evidence type="ECO:0000259" key="2">
    <source>
        <dbReference type="Pfam" id="PF03972"/>
    </source>
</evidence>
<dbReference type="Pfam" id="PF19305">
    <property type="entry name" value="MmgE_PrpD_C"/>
    <property type="match status" value="1"/>
</dbReference>
<evidence type="ECO:0000313" key="4">
    <source>
        <dbReference type="EMBL" id="OZI37553.1"/>
    </source>
</evidence>
<dbReference type="InterPro" id="IPR045336">
    <property type="entry name" value="MmgE_PrpD_N"/>
</dbReference>
<evidence type="ECO:0008006" key="6">
    <source>
        <dbReference type="Google" id="ProtNLM"/>
    </source>
</evidence>
<dbReference type="InterPro" id="IPR045337">
    <property type="entry name" value="MmgE_PrpD_C"/>
</dbReference>
<evidence type="ECO:0000256" key="1">
    <source>
        <dbReference type="ARBA" id="ARBA00006174"/>
    </source>
</evidence>
<dbReference type="EMBL" id="NEVM01000001">
    <property type="protein sequence ID" value="OZI37553.1"/>
    <property type="molecule type" value="Genomic_DNA"/>
</dbReference>
<feature type="domain" description="MmgE/PrpD C-terminal" evidence="3">
    <location>
        <begin position="288"/>
        <end position="460"/>
    </location>
</feature>
<protein>
    <recommendedName>
        <fullName evidence="6">2-methylcitrate dehydratase</fullName>
    </recommendedName>
</protein>
<dbReference type="PANTHER" id="PTHR16943">
    <property type="entry name" value="2-METHYLCITRATE DEHYDRATASE-RELATED"/>
    <property type="match status" value="1"/>
</dbReference>
<dbReference type="SUPFAM" id="SSF103378">
    <property type="entry name" value="2-methylcitrate dehydratase PrpD"/>
    <property type="match status" value="1"/>
</dbReference>
<dbReference type="Gene3D" id="3.30.1330.120">
    <property type="entry name" value="2-methylcitrate dehydratase PrpD"/>
    <property type="match status" value="1"/>
</dbReference>
<gene>
    <name evidence="4" type="ORF">CAL29_03865</name>
</gene>
<dbReference type="InterPro" id="IPR036148">
    <property type="entry name" value="MmgE/PrpD_sf"/>
</dbReference>
<evidence type="ECO:0000259" key="3">
    <source>
        <dbReference type="Pfam" id="PF19305"/>
    </source>
</evidence>
<sequence>MSIMSTSHSKAAGAHAGHETRRLAEFAAGLRFEDLPGDLVARMRLHVLDGIGVCLHGAQLPWTRHVADMVQAEGSNGAATLWGQGGGARARASVSQAALVNGTAGHAFEMDDIHKESILHPNSLAVPVAFALAQADPGLSGRDVMTAIVAGYEVGARAGNAATTALFLNGFHPQGVTGPFAAAATAGRLLGLDARAMQHALGIAGSLGAGLMAAQEGAMVKRLHAGRAAQAGVQAAFLAQRGFTGIENILEAEYGGYLSAFAREYRIERLTDGLGQDWEAGKVGFKMYPNVTSMHAALDAYVHLRQAHGLKAEDIERIEVGCGHMTYVHVAWPYKPAGVTAAQMNLFYGLAVLALRGKLGAGDYVDERIADGDVLDFMARIHAFEDECIERRGPAFRHAATLRVRTKAGEIFTHDAWARRGSPENPVTRAEVEDKFFLNVARRVSDDAAQRIAELVAGLDALPDLDELVALL</sequence>
<dbReference type="GO" id="GO:0016829">
    <property type="term" value="F:lyase activity"/>
    <property type="evidence" value="ECO:0007669"/>
    <property type="project" value="InterPro"/>
</dbReference>
<organism evidence="4 5">
    <name type="scientific">Bordetella genomosp. 10</name>
    <dbReference type="NCBI Taxonomy" id="1416804"/>
    <lineage>
        <taxon>Bacteria</taxon>
        <taxon>Pseudomonadati</taxon>
        <taxon>Pseudomonadota</taxon>
        <taxon>Betaproteobacteria</taxon>
        <taxon>Burkholderiales</taxon>
        <taxon>Alcaligenaceae</taxon>
        <taxon>Bordetella</taxon>
    </lineage>
</organism>
<reference evidence="5" key="1">
    <citation type="submission" date="2017-05" db="EMBL/GenBank/DDBJ databases">
        <title>Complete and WGS of Bordetella genogroups.</title>
        <authorList>
            <person name="Spilker T."/>
            <person name="Lipuma J."/>
        </authorList>
    </citation>
    <scope>NUCLEOTIDE SEQUENCE [LARGE SCALE GENOMIC DNA]</scope>
    <source>
        <strain evidence="5">AU16122</strain>
    </source>
</reference>
<dbReference type="InterPro" id="IPR042188">
    <property type="entry name" value="MmgE/PrpD_sf_2"/>
</dbReference>
<accession>A0A261SMM2</accession>
<dbReference type="Gene3D" id="1.10.4100.10">
    <property type="entry name" value="2-methylcitrate dehydratase PrpD"/>
    <property type="match status" value="1"/>
</dbReference>
<evidence type="ECO:0000313" key="5">
    <source>
        <dbReference type="Proteomes" id="UP000216020"/>
    </source>
</evidence>
<keyword evidence="5" id="KW-1185">Reference proteome</keyword>
<dbReference type="Proteomes" id="UP000216020">
    <property type="component" value="Unassembled WGS sequence"/>
</dbReference>
<proteinExistence type="inferred from homology"/>
<dbReference type="PANTHER" id="PTHR16943:SF8">
    <property type="entry name" value="2-METHYLCITRATE DEHYDRATASE"/>
    <property type="match status" value="1"/>
</dbReference>
<dbReference type="AlphaFoldDB" id="A0A261SMM2"/>
<feature type="domain" description="MmgE/PrpD N-terminal" evidence="2">
    <location>
        <begin position="21"/>
        <end position="261"/>
    </location>
</feature>
<dbReference type="Pfam" id="PF03972">
    <property type="entry name" value="MmgE_PrpD_N"/>
    <property type="match status" value="1"/>
</dbReference>
<comment type="similarity">
    <text evidence="1">Belongs to the PrpD family.</text>
</comment>
<comment type="caution">
    <text evidence="4">The sequence shown here is derived from an EMBL/GenBank/DDBJ whole genome shotgun (WGS) entry which is preliminary data.</text>
</comment>
<name>A0A261SMM2_9BORD</name>